<feature type="region of interest" description="Disordered" evidence="1">
    <location>
        <begin position="39"/>
        <end position="64"/>
    </location>
</feature>
<dbReference type="Proteomes" id="UP001234178">
    <property type="component" value="Unassembled WGS sequence"/>
</dbReference>
<protein>
    <submittedName>
        <fullName evidence="2">Uncharacterized protein</fullName>
    </submittedName>
</protein>
<dbReference type="EMBL" id="JAOYFB010000002">
    <property type="protein sequence ID" value="KAK4008343.1"/>
    <property type="molecule type" value="Genomic_DNA"/>
</dbReference>
<reference evidence="2 3" key="1">
    <citation type="journal article" date="2023" name="Nucleic Acids Res.">
        <title>The hologenome of Daphnia magna reveals possible DNA methylation and microbiome-mediated evolution of the host genome.</title>
        <authorList>
            <person name="Chaturvedi A."/>
            <person name="Li X."/>
            <person name="Dhandapani V."/>
            <person name="Marshall H."/>
            <person name="Kissane S."/>
            <person name="Cuenca-Cambronero M."/>
            <person name="Asole G."/>
            <person name="Calvet F."/>
            <person name="Ruiz-Romero M."/>
            <person name="Marangio P."/>
            <person name="Guigo R."/>
            <person name="Rago D."/>
            <person name="Mirbahai L."/>
            <person name="Eastwood N."/>
            <person name="Colbourne J.K."/>
            <person name="Zhou J."/>
            <person name="Mallon E."/>
            <person name="Orsini L."/>
        </authorList>
    </citation>
    <scope>NUCLEOTIDE SEQUENCE [LARGE SCALE GENOMIC DNA]</scope>
    <source>
        <strain evidence="2">LRV0_1</strain>
    </source>
</reference>
<accession>A0ABQ9Z616</accession>
<comment type="caution">
    <text evidence="2">The sequence shown here is derived from an EMBL/GenBank/DDBJ whole genome shotgun (WGS) entry which is preliminary data.</text>
</comment>
<keyword evidence="3" id="KW-1185">Reference proteome</keyword>
<sequence length="64" mass="7381">MYRAGANAHYGYYCQIKKKIRLKNGGESALDRLKNDAAQHKMEEDQEEPTEIVHLKQSLSEPTF</sequence>
<evidence type="ECO:0000313" key="2">
    <source>
        <dbReference type="EMBL" id="KAK4008343.1"/>
    </source>
</evidence>
<organism evidence="2 3">
    <name type="scientific">Daphnia magna</name>
    <dbReference type="NCBI Taxonomy" id="35525"/>
    <lineage>
        <taxon>Eukaryota</taxon>
        <taxon>Metazoa</taxon>
        <taxon>Ecdysozoa</taxon>
        <taxon>Arthropoda</taxon>
        <taxon>Crustacea</taxon>
        <taxon>Branchiopoda</taxon>
        <taxon>Diplostraca</taxon>
        <taxon>Cladocera</taxon>
        <taxon>Anomopoda</taxon>
        <taxon>Daphniidae</taxon>
        <taxon>Daphnia</taxon>
    </lineage>
</organism>
<evidence type="ECO:0000256" key="1">
    <source>
        <dbReference type="SAM" id="MobiDB-lite"/>
    </source>
</evidence>
<evidence type="ECO:0000313" key="3">
    <source>
        <dbReference type="Proteomes" id="UP001234178"/>
    </source>
</evidence>
<name>A0ABQ9Z616_9CRUS</name>
<gene>
    <name evidence="2" type="ORF">OUZ56_013485</name>
</gene>
<proteinExistence type="predicted"/>